<dbReference type="EMBL" id="JBHTAC010000033">
    <property type="protein sequence ID" value="MFC7246019.1"/>
    <property type="molecule type" value="Genomic_DNA"/>
</dbReference>
<organism evidence="2 3">
    <name type="scientific">Catellatospora aurea</name>
    <dbReference type="NCBI Taxonomy" id="1337874"/>
    <lineage>
        <taxon>Bacteria</taxon>
        <taxon>Bacillati</taxon>
        <taxon>Actinomycetota</taxon>
        <taxon>Actinomycetes</taxon>
        <taxon>Micromonosporales</taxon>
        <taxon>Micromonosporaceae</taxon>
        <taxon>Catellatospora</taxon>
    </lineage>
</organism>
<name>A0ABW2H611_9ACTN</name>
<reference evidence="3" key="1">
    <citation type="journal article" date="2019" name="Int. J. Syst. Evol. Microbiol.">
        <title>The Global Catalogue of Microorganisms (GCM) 10K type strain sequencing project: providing services to taxonomists for standard genome sequencing and annotation.</title>
        <authorList>
            <consortium name="The Broad Institute Genomics Platform"/>
            <consortium name="The Broad Institute Genome Sequencing Center for Infectious Disease"/>
            <person name="Wu L."/>
            <person name="Ma J."/>
        </authorList>
    </citation>
    <scope>NUCLEOTIDE SEQUENCE [LARGE SCALE GENOMIC DNA]</scope>
    <source>
        <strain evidence="3">CGMCC 1.9106</strain>
    </source>
</reference>
<keyword evidence="3" id="KW-1185">Reference proteome</keyword>
<evidence type="ECO:0000313" key="2">
    <source>
        <dbReference type="EMBL" id="MFC7246019.1"/>
    </source>
</evidence>
<accession>A0ABW2H611</accession>
<sequence length="82" mass="8969">MDAGADRDDLVLVAREAAREAAFAVLHRVDEGHDPEPPAESPGWCLVEVDKDGRQSGRSVSGLHEDFQPMDPSGREGSDLWR</sequence>
<evidence type="ECO:0000313" key="3">
    <source>
        <dbReference type="Proteomes" id="UP001596392"/>
    </source>
</evidence>
<feature type="region of interest" description="Disordered" evidence="1">
    <location>
        <begin position="52"/>
        <end position="82"/>
    </location>
</feature>
<protein>
    <submittedName>
        <fullName evidence="2">Uncharacterized protein</fullName>
    </submittedName>
</protein>
<dbReference type="Proteomes" id="UP001596392">
    <property type="component" value="Unassembled WGS sequence"/>
</dbReference>
<feature type="compositionally biased region" description="Basic and acidic residues" evidence="1">
    <location>
        <begin position="63"/>
        <end position="82"/>
    </location>
</feature>
<gene>
    <name evidence="2" type="ORF">ACFQO7_26375</name>
</gene>
<proteinExistence type="predicted"/>
<dbReference type="RefSeq" id="WP_376808889.1">
    <property type="nucleotide sequence ID" value="NZ_JBHTAC010000033.1"/>
</dbReference>
<evidence type="ECO:0000256" key="1">
    <source>
        <dbReference type="SAM" id="MobiDB-lite"/>
    </source>
</evidence>
<comment type="caution">
    <text evidence="2">The sequence shown here is derived from an EMBL/GenBank/DDBJ whole genome shotgun (WGS) entry which is preliminary data.</text>
</comment>